<dbReference type="Pfam" id="PF04074">
    <property type="entry name" value="DUF386"/>
    <property type="match status" value="1"/>
</dbReference>
<dbReference type="GO" id="GO:0005829">
    <property type="term" value="C:cytosol"/>
    <property type="evidence" value="ECO:0007669"/>
    <property type="project" value="TreeGrafter"/>
</dbReference>
<protein>
    <submittedName>
        <fullName evidence="1">DUF386 domain-containing protein</fullName>
    </submittedName>
</protein>
<gene>
    <name evidence="1" type="ORF">EI981_21740</name>
</gene>
<dbReference type="EMBL" id="CP034346">
    <property type="protein sequence ID" value="AZS16824.1"/>
    <property type="molecule type" value="Genomic_DNA"/>
</dbReference>
<dbReference type="PANTHER" id="PTHR34986:SF1">
    <property type="entry name" value="PROTEIN YIAL"/>
    <property type="match status" value="1"/>
</dbReference>
<dbReference type="AlphaFoldDB" id="A0A3Q9IB12"/>
<dbReference type="PANTHER" id="PTHR34986">
    <property type="entry name" value="EVOLVED BETA-GALACTOSIDASE SUBUNIT BETA"/>
    <property type="match status" value="1"/>
</dbReference>
<keyword evidence="2" id="KW-1185">Reference proteome</keyword>
<dbReference type="KEGG" id="plut:EI981_21740"/>
<organism evidence="1 2">
    <name type="scientific">Paenibacillus lutimineralis</name>
    <dbReference type="NCBI Taxonomy" id="2707005"/>
    <lineage>
        <taxon>Bacteria</taxon>
        <taxon>Bacillati</taxon>
        <taxon>Bacillota</taxon>
        <taxon>Bacilli</taxon>
        <taxon>Bacillales</taxon>
        <taxon>Paenibacillaceae</taxon>
        <taxon>Paenibacillus</taxon>
    </lineage>
</organism>
<dbReference type="SUPFAM" id="SSF51197">
    <property type="entry name" value="Clavaminate synthase-like"/>
    <property type="match status" value="1"/>
</dbReference>
<accession>A0A3Q9IB12</accession>
<dbReference type="OrthoDB" id="9792756at2"/>
<sequence length="171" mass="19801">MMILGDLSKWEKEKWAYAPILHKAVDYLRTTDLENADIGTYSLLGDDMFAMIQQANTVVPQERKSEHHAKYIDVQMVVTGEEIHVVARQSELNVPVEDQLTDRDYALYEWVENEFELLLKPGMFVIYFPDDLHRPACSHTGGMETKRVVIKINRDLLQTNSENLNLNHLLL</sequence>
<dbReference type="NCBIfam" id="TIGR00022">
    <property type="entry name" value="YhcH/YjgK/YiaL family protein"/>
    <property type="match status" value="1"/>
</dbReference>
<dbReference type="RefSeq" id="WP_127001810.1">
    <property type="nucleotide sequence ID" value="NZ_CP034346.1"/>
</dbReference>
<evidence type="ECO:0000313" key="1">
    <source>
        <dbReference type="EMBL" id="AZS16824.1"/>
    </source>
</evidence>
<dbReference type="InterPro" id="IPR037012">
    <property type="entry name" value="NanQ/TabA/YiaL_sf"/>
</dbReference>
<evidence type="ECO:0000313" key="2">
    <source>
        <dbReference type="Proteomes" id="UP000270678"/>
    </source>
</evidence>
<proteinExistence type="predicted"/>
<reference evidence="2" key="1">
    <citation type="submission" date="2018-12" db="EMBL/GenBank/DDBJ databases">
        <title>Complete genome sequence of Paenibacillus sp. MBLB1234.</title>
        <authorList>
            <person name="Nam Y.-D."/>
            <person name="Kang J."/>
            <person name="Chung W.-H."/>
            <person name="Park Y.S."/>
        </authorList>
    </citation>
    <scope>NUCLEOTIDE SEQUENCE [LARGE SCALE GENOMIC DNA]</scope>
    <source>
        <strain evidence="2">MBLB1234</strain>
    </source>
</reference>
<name>A0A3Q9IB12_9BACL</name>
<dbReference type="InterPro" id="IPR004375">
    <property type="entry name" value="NanQ/TabA/YiaL"/>
</dbReference>
<dbReference type="Gene3D" id="2.60.120.370">
    <property type="entry name" value="YhcH/YjgK/YiaL"/>
    <property type="match status" value="1"/>
</dbReference>
<dbReference type="Proteomes" id="UP000270678">
    <property type="component" value="Chromosome"/>
</dbReference>